<dbReference type="AlphaFoldDB" id="A0A6V7ULH3"/>
<dbReference type="EMBL" id="CAJEWN010000083">
    <property type="protein sequence ID" value="CAD2161058.1"/>
    <property type="molecule type" value="Genomic_DNA"/>
</dbReference>
<name>A0A6V7ULH3_MELEN</name>
<comment type="caution">
    <text evidence="1">The sequence shown here is derived from an EMBL/GenBank/DDBJ whole genome shotgun (WGS) entry which is preliminary data.</text>
</comment>
<dbReference type="Proteomes" id="UP000580250">
    <property type="component" value="Unassembled WGS sequence"/>
</dbReference>
<gene>
    <name evidence="1" type="ORF">MENT_LOCUS14608</name>
</gene>
<evidence type="ECO:0000313" key="1">
    <source>
        <dbReference type="EMBL" id="CAD2161058.1"/>
    </source>
</evidence>
<organism evidence="1 2">
    <name type="scientific">Meloidogyne enterolobii</name>
    <name type="common">Root-knot nematode worm</name>
    <name type="synonym">Meloidogyne mayaguensis</name>
    <dbReference type="NCBI Taxonomy" id="390850"/>
    <lineage>
        <taxon>Eukaryota</taxon>
        <taxon>Metazoa</taxon>
        <taxon>Ecdysozoa</taxon>
        <taxon>Nematoda</taxon>
        <taxon>Chromadorea</taxon>
        <taxon>Rhabditida</taxon>
        <taxon>Tylenchina</taxon>
        <taxon>Tylenchomorpha</taxon>
        <taxon>Tylenchoidea</taxon>
        <taxon>Meloidogynidae</taxon>
        <taxon>Meloidogyninae</taxon>
        <taxon>Meloidogyne</taxon>
    </lineage>
</organism>
<evidence type="ECO:0000313" key="2">
    <source>
        <dbReference type="Proteomes" id="UP000580250"/>
    </source>
</evidence>
<proteinExistence type="predicted"/>
<accession>A0A6V7ULH3</accession>
<protein>
    <submittedName>
        <fullName evidence="1">Uncharacterized protein</fullName>
    </submittedName>
</protein>
<reference evidence="1 2" key="1">
    <citation type="submission" date="2020-08" db="EMBL/GenBank/DDBJ databases">
        <authorList>
            <person name="Koutsovoulos G."/>
            <person name="Danchin GJ E."/>
        </authorList>
    </citation>
    <scope>NUCLEOTIDE SEQUENCE [LARGE SCALE GENOMIC DNA]</scope>
</reference>
<sequence length="70" mass="7811">MFFFSGAVGIHCFDAVWRANKDEKGISLDWITISQCKENTASTSIGKIFLNLRFYGPPSALMLGPKRDVI</sequence>